<dbReference type="PROSITE" id="PS00107">
    <property type="entry name" value="PROTEIN_KINASE_ATP"/>
    <property type="match status" value="1"/>
</dbReference>
<evidence type="ECO:0000256" key="5">
    <source>
        <dbReference type="ARBA" id="ARBA00022777"/>
    </source>
</evidence>
<dbReference type="EMBL" id="BAAAGX010000029">
    <property type="protein sequence ID" value="GAA0270930.1"/>
    <property type="molecule type" value="Genomic_DNA"/>
</dbReference>
<protein>
    <recommendedName>
        <fullName evidence="1">non-specific serine/threonine protein kinase</fullName>
        <ecNumber evidence="1">2.7.11.1</ecNumber>
    </recommendedName>
</protein>
<dbReference type="PANTHER" id="PTHR43289">
    <property type="entry name" value="MITOGEN-ACTIVATED PROTEIN KINASE KINASE KINASE 20-RELATED"/>
    <property type="match status" value="1"/>
</dbReference>
<comment type="caution">
    <text evidence="11">The sequence shown here is derived from an EMBL/GenBank/DDBJ whole genome shotgun (WGS) entry which is preliminary data.</text>
</comment>
<feature type="region of interest" description="Disordered" evidence="8">
    <location>
        <begin position="471"/>
        <end position="532"/>
    </location>
</feature>
<feature type="region of interest" description="Disordered" evidence="8">
    <location>
        <begin position="276"/>
        <end position="437"/>
    </location>
</feature>
<keyword evidence="6 7" id="KW-0067">ATP-binding</keyword>
<dbReference type="CDD" id="cd14014">
    <property type="entry name" value="STKc_PknB_like"/>
    <property type="match status" value="1"/>
</dbReference>
<dbReference type="Pfam" id="PF00069">
    <property type="entry name" value="Pkinase"/>
    <property type="match status" value="1"/>
</dbReference>
<dbReference type="Proteomes" id="UP001500967">
    <property type="component" value="Unassembled WGS sequence"/>
</dbReference>
<dbReference type="PROSITE" id="PS00108">
    <property type="entry name" value="PROTEIN_KINASE_ST"/>
    <property type="match status" value="1"/>
</dbReference>
<evidence type="ECO:0000256" key="8">
    <source>
        <dbReference type="SAM" id="MobiDB-lite"/>
    </source>
</evidence>
<evidence type="ECO:0000256" key="2">
    <source>
        <dbReference type="ARBA" id="ARBA00022527"/>
    </source>
</evidence>
<dbReference type="PROSITE" id="PS50011">
    <property type="entry name" value="PROTEIN_KINASE_DOM"/>
    <property type="match status" value="1"/>
</dbReference>
<sequence length="667" mass="69287">MADTQQTVLAGRYRLVDQLGRGGMGTVWRAHDELLDRDVAVKEVLLPPGVDDETRDDLMERTKREARAAARLSHPNVVTVFDVVEVEGRPWIVMELVKARGLNQIVRDEGPLVPERVAEIGVQLLNALGVAHASGIFHRDVKPSNVLVSDNGRVVLADFGIASVQGDPAMTRSGLILGSPSYIAPERARGLPAGPASDLWAVGATLYTAVEGRPPYDRDGIVPILTAAAMEDPDPFVKAGPIAPVLTALLQREPSKRPSVEEARLALRQISLAALPPAPERPRRRNLNATAVMPKTDSVSEKPAKGVGAAKPVSPARPVSPAAPAVGAVAPVSPAAKPVSPAVGGPDAAGPAAEPTAPTSGAPAEAAAAPATPAQRTPPEEAAVSPAPVSPAAPDAVAAESVSPAPVGFASEPGTKTPRRAAFPPESDTPPATAYGSSGRGRLIGVIAGLLIVVSVVAGLVYALNDRNDDDAATPAPSASSAGAPSPSSGASSAAPSTSSSASAPASPSPSASTGTGTGSSPIPAGWRKVTGPGGFTIGVPNGWSASNSGDGYRIDGNNGFFLLIQQSNQPKPNAKQDWENQESARRARLSNYQRISIEEIQYRNYSTAADWQFLFNRGGQRIHVLNRGFVTSPTQAYGMYFEAPADEWDEGYRYFQTFANTFQPAA</sequence>
<evidence type="ECO:0000256" key="1">
    <source>
        <dbReference type="ARBA" id="ARBA00012513"/>
    </source>
</evidence>
<keyword evidence="9" id="KW-1133">Transmembrane helix</keyword>
<feature type="domain" description="Protein kinase" evidence="10">
    <location>
        <begin position="13"/>
        <end position="272"/>
    </location>
</feature>
<feature type="binding site" evidence="7">
    <location>
        <position position="42"/>
    </location>
    <ligand>
        <name>ATP</name>
        <dbReference type="ChEBI" id="CHEBI:30616"/>
    </ligand>
</feature>
<dbReference type="PANTHER" id="PTHR43289:SF6">
    <property type="entry name" value="SERINE_THREONINE-PROTEIN KINASE NEKL-3"/>
    <property type="match status" value="1"/>
</dbReference>
<proteinExistence type="predicted"/>
<evidence type="ECO:0000256" key="4">
    <source>
        <dbReference type="ARBA" id="ARBA00022741"/>
    </source>
</evidence>
<feature type="compositionally biased region" description="Low complexity" evidence="8">
    <location>
        <begin position="473"/>
        <end position="522"/>
    </location>
</feature>
<evidence type="ECO:0000259" key="10">
    <source>
        <dbReference type="PROSITE" id="PS50011"/>
    </source>
</evidence>
<dbReference type="InterPro" id="IPR008271">
    <property type="entry name" value="Ser/Thr_kinase_AS"/>
</dbReference>
<dbReference type="RefSeq" id="WP_344653019.1">
    <property type="nucleotide sequence ID" value="NZ_BAAAGX010000029.1"/>
</dbReference>
<keyword evidence="9" id="KW-0812">Transmembrane</keyword>
<keyword evidence="2" id="KW-0723">Serine/threonine-protein kinase</keyword>
<keyword evidence="4 7" id="KW-0547">Nucleotide-binding</keyword>
<reference evidence="11 12" key="1">
    <citation type="journal article" date="2019" name="Int. J. Syst. Evol. Microbiol.">
        <title>The Global Catalogue of Microorganisms (GCM) 10K type strain sequencing project: providing services to taxonomists for standard genome sequencing and annotation.</title>
        <authorList>
            <consortium name="The Broad Institute Genomics Platform"/>
            <consortium name="The Broad Institute Genome Sequencing Center for Infectious Disease"/>
            <person name="Wu L."/>
            <person name="Ma J."/>
        </authorList>
    </citation>
    <scope>NUCLEOTIDE SEQUENCE [LARGE SCALE GENOMIC DNA]</scope>
    <source>
        <strain evidence="11 12">JCM 10425</strain>
    </source>
</reference>
<dbReference type="SMART" id="SM00220">
    <property type="entry name" value="S_TKc"/>
    <property type="match status" value="1"/>
</dbReference>
<name>A0ABN0V1Q3_9ACTN</name>
<evidence type="ECO:0000256" key="7">
    <source>
        <dbReference type="PROSITE-ProRule" id="PRU10141"/>
    </source>
</evidence>
<dbReference type="InterPro" id="IPR011009">
    <property type="entry name" value="Kinase-like_dom_sf"/>
</dbReference>
<evidence type="ECO:0000256" key="6">
    <source>
        <dbReference type="ARBA" id="ARBA00022840"/>
    </source>
</evidence>
<evidence type="ECO:0000313" key="12">
    <source>
        <dbReference type="Proteomes" id="UP001500967"/>
    </source>
</evidence>
<dbReference type="InterPro" id="IPR017441">
    <property type="entry name" value="Protein_kinase_ATP_BS"/>
</dbReference>
<dbReference type="InterPro" id="IPR000719">
    <property type="entry name" value="Prot_kinase_dom"/>
</dbReference>
<accession>A0ABN0V1Q3</accession>
<keyword evidence="5" id="KW-0418">Kinase</keyword>
<evidence type="ECO:0000313" key="11">
    <source>
        <dbReference type="EMBL" id="GAA0270930.1"/>
    </source>
</evidence>
<gene>
    <name evidence="11" type="ORF">GCM10009539_67720</name>
</gene>
<dbReference type="EC" id="2.7.11.1" evidence="1"/>
<feature type="transmembrane region" description="Helical" evidence="9">
    <location>
        <begin position="443"/>
        <end position="464"/>
    </location>
</feature>
<dbReference type="SUPFAM" id="SSF56112">
    <property type="entry name" value="Protein kinase-like (PK-like)"/>
    <property type="match status" value="1"/>
</dbReference>
<dbReference type="Gene3D" id="3.30.200.20">
    <property type="entry name" value="Phosphorylase Kinase, domain 1"/>
    <property type="match status" value="1"/>
</dbReference>
<keyword evidence="3" id="KW-0808">Transferase</keyword>
<dbReference type="Gene3D" id="1.10.510.10">
    <property type="entry name" value="Transferase(Phosphotransferase) domain 1"/>
    <property type="match status" value="1"/>
</dbReference>
<organism evidence="11 12">
    <name type="scientific">Cryptosporangium japonicum</name>
    <dbReference type="NCBI Taxonomy" id="80872"/>
    <lineage>
        <taxon>Bacteria</taxon>
        <taxon>Bacillati</taxon>
        <taxon>Actinomycetota</taxon>
        <taxon>Actinomycetes</taxon>
        <taxon>Cryptosporangiales</taxon>
        <taxon>Cryptosporangiaceae</taxon>
        <taxon>Cryptosporangium</taxon>
    </lineage>
</organism>
<keyword evidence="12" id="KW-1185">Reference proteome</keyword>
<keyword evidence="9" id="KW-0472">Membrane</keyword>
<feature type="compositionally biased region" description="Low complexity" evidence="8">
    <location>
        <begin position="309"/>
        <end position="407"/>
    </location>
</feature>
<evidence type="ECO:0000256" key="3">
    <source>
        <dbReference type="ARBA" id="ARBA00022679"/>
    </source>
</evidence>
<evidence type="ECO:0000256" key="9">
    <source>
        <dbReference type="SAM" id="Phobius"/>
    </source>
</evidence>